<organism evidence="2 3">
    <name type="scientific">Caenorhabditis tropicalis</name>
    <dbReference type="NCBI Taxonomy" id="1561998"/>
    <lineage>
        <taxon>Eukaryota</taxon>
        <taxon>Metazoa</taxon>
        <taxon>Ecdysozoa</taxon>
        <taxon>Nematoda</taxon>
        <taxon>Chromadorea</taxon>
        <taxon>Rhabditida</taxon>
        <taxon>Rhabditina</taxon>
        <taxon>Rhabditomorpha</taxon>
        <taxon>Rhabditoidea</taxon>
        <taxon>Rhabditidae</taxon>
        <taxon>Peloderinae</taxon>
        <taxon>Caenorhabditis</taxon>
    </lineage>
</organism>
<dbReference type="STRING" id="1561998.A0A1I7TSY3"/>
<reference evidence="3" key="1">
    <citation type="submission" date="2016-11" db="UniProtKB">
        <authorList>
            <consortium name="WormBaseParasite"/>
        </authorList>
    </citation>
    <scope>IDENTIFICATION</scope>
</reference>
<dbReference type="PROSITE" id="PS51462">
    <property type="entry name" value="NUDIX"/>
    <property type="match status" value="1"/>
</dbReference>
<dbReference type="InterPro" id="IPR000086">
    <property type="entry name" value="NUDIX_hydrolase_dom"/>
</dbReference>
<name>A0A1I7TSY3_9PELO</name>
<dbReference type="AlphaFoldDB" id="A0A1I7TSY3"/>
<evidence type="ECO:0000259" key="1">
    <source>
        <dbReference type="PROSITE" id="PS51462"/>
    </source>
</evidence>
<dbReference type="Pfam" id="PF25969">
    <property type="entry name" value="NUDT9_N"/>
    <property type="match status" value="1"/>
</dbReference>
<dbReference type="PANTHER" id="PTHR13030:SF8">
    <property type="entry name" value="ADP-RIBOSE PYROPHOSPHATASE, MITOCHONDRIAL"/>
    <property type="match status" value="1"/>
</dbReference>
<dbReference type="FunFam" id="3.90.79.10:FF:000110">
    <property type="entry name" value="Putative nudix hydrolase 6"/>
    <property type="match status" value="1"/>
</dbReference>
<dbReference type="CDD" id="cd03670">
    <property type="entry name" value="NUDIX_ADPRase_Nudt9"/>
    <property type="match status" value="1"/>
</dbReference>
<dbReference type="InterPro" id="IPR015797">
    <property type="entry name" value="NUDIX_hydrolase-like_dom_sf"/>
</dbReference>
<dbReference type="eggNOG" id="KOG4195">
    <property type="taxonomic scope" value="Eukaryota"/>
</dbReference>
<sequence>MSIWNHLLCRPIMSFVHKKCRNVDVPYLGSNIHRILVPDDLVKWSREWKEYSPPVYTDSKVHGKAWADPEINEKNFQPAWNSVDGKVNRASFVCQYAFDQSSLCPLNPIGRTGLAGRGVLGRWGPNHAADPIVSRISDEGHLEFVAIQRRDNSEWAIPGGMVDAGEEVSQTLQREFAEEAMNGVIDNKSLEELWSSGKELYRGYVDDPRNTDNAWMETVVVNFHDTKGLLRNVALQAGDDATALRWIRVDSQAPLYASHSHFIELLKASHSN</sequence>
<dbReference type="SUPFAM" id="SSF55811">
    <property type="entry name" value="Nudix"/>
    <property type="match status" value="1"/>
</dbReference>
<dbReference type="WBParaSite" id="Csp11.Scaffold629.g11457.t1">
    <property type="protein sequence ID" value="Csp11.Scaffold629.g11457.t1"/>
    <property type="gene ID" value="Csp11.Scaffold629.g11457"/>
</dbReference>
<dbReference type="Gene3D" id="3.90.79.10">
    <property type="entry name" value="Nucleoside Triphosphate Pyrophosphohydrolase"/>
    <property type="match status" value="1"/>
</dbReference>
<keyword evidence="2" id="KW-1185">Reference proteome</keyword>
<proteinExistence type="predicted"/>
<evidence type="ECO:0000313" key="3">
    <source>
        <dbReference type="WBParaSite" id="Csp11.Scaffold629.g11457.t1"/>
    </source>
</evidence>
<protein>
    <submittedName>
        <fullName evidence="3">Nudix hydrolase domain-containing protein</fullName>
    </submittedName>
</protein>
<accession>A0A1I7TSY3</accession>
<dbReference type="PANTHER" id="PTHR13030">
    <property type="entry name" value="NUDIX HYDROLASE"/>
    <property type="match status" value="1"/>
</dbReference>
<dbReference type="GO" id="GO:0047631">
    <property type="term" value="F:ADP-ribose diphosphatase activity"/>
    <property type="evidence" value="ECO:0007669"/>
    <property type="project" value="InterPro"/>
</dbReference>
<dbReference type="InterPro" id="IPR039989">
    <property type="entry name" value="NUDT9"/>
</dbReference>
<evidence type="ECO:0000313" key="2">
    <source>
        <dbReference type="Proteomes" id="UP000095282"/>
    </source>
</evidence>
<dbReference type="Proteomes" id="UP000095282">
    <property type="component" value="Unplaced"/>
</dbReference>
<feature type="domain" description="Nudix hydrolase" evidence="1">
    <location>
        <begin position="125"/>
        <end position="269"/>
    </location>
</feature>
<dbReference type="Pfam" id="PF00293">
    <property type="entry name" value="NUDIX"/>
    <property type="match status" value="1"/>
</dbReference>